<dbReference type="OrthoDB" id="497908at2759"/>
<feature type="signal peptide" evidence="2">
    <location>
        <begin position="1"/>
        <end position="21"/>
    </location>
</feature>
<feature type="transmembrane region" description="Helical" evidence="1">
    <location>
        <begin position="158"/>
        <end position="181"/>
    </location>
</feature>
<evidence type="ECO:0000256" key="2">
    <source>
        <dbReference type="SAM" id="SignalP"/>
    </source>
</evidence>
<dbReference type="EMBL" id="CAICTM010000413">
    <property type="protein sequence ID" value="CAB9509995.1"/>
    <property type="molecule type" value="Genomic_DNA"/>
</dbReference>
<keyword evidence="1" id="KW-1133">Transmembrane helix</keyword>
<name>A0A9N8HF35_9STRA</name>
<feature type="transmembrane region" description="Helical" evidence="1">
    <location>
        <begin position="218"/>
        <end position="237"/>
    </location>
</feature>
<evidence type="ECO:0000313" key="4">
    <source>
        <dbReference type="Proteomes" id="UP001153069"/>
    </source>
</evidence>
<sequence>MYRKLFRCLFMLALQLFLANAFNHAAVQGGYLRTIGRTTLATAKTKHFPTTLGMANSKDGSGTPLDRVLSPKIDDPALPYSDVCVAQIIGPAMQVFYVTLTRSPNPTWLKPLFDDTLWQYKGALLAPTLVHGAGLACCWMLGALMARAYEEEAIDPTIGGYGTVLWRIFQAGCFASGVLILSTQVDLLVEFGRYVQLGESAEADARILAAWVDVINDIFFEILALVPIRLYLAASIAKNKMM</sequence>
<evidence type="ECO:0000313" key="3">
    <source>
        <dbReference type="EMBL" id="CAB9509995.1"/>
    </source>
</evidence>
<organism evidence="3 4">
    <name type="scientific">Seminavis robusta</name>
    <dbReference type="NCBI Taxonomy" id="568900"/>
    <lineage>
        <taxon>Eukaryota</taxon>
        <taxon>Sar</taxon>
        <taxon>Stramenopiles</taxon>
        <taxon>Ochrophyta</taxon>
        <taxon>Bacillariophyta</taxon>
        <taxon>Bacillariophyceae</taxon>
        <taxon>Bacillariophycidae</taxon>
        <taxon>Naviculales</taxon>
        <taxon>Naviculaceae</taxon>
        <taxon>Seminavis</taxon>
    </lineage>
</organism>
<keyword evidence="2" id="KW-0732">Signal</keyword>
<dbReference type="AlphaFoldDB" id="A0A9N8HF35"/>
<gene>
    <name evidence="3" type="ORF">SEMRO_414_G138240.1</name>
</gene>
<comment type="caution">
    <text evidence="3">The sequence shown here is derived from an EMBL/GenBank/DDBJ whole genome shotgun (WGS) entry which is preliminary data.</text>
</comment>
<evidence type="ECO:0000256" key="1">
    <source>
        <dbReference type="SAM" id="Phobius"/>
    </source>
</evidence>
<feature type="transmembrane region" description="Helical" evidence="1">
    <location>
        <begin position="124"/>
        <end position="146"/>
    </location>
</feature>
<reference evidence="3" key="1">
    <citation type="submission" date="2020-06" db="EMBL/GenBank/DDBJ databases">
        <authorList>
            <consortium name="Plant Systems Biology data submission"/>
        </authorList>
    </citation>
    <scope>NUCLEOTIDE SEQUENCE</scope>
    <source>
        <strain evidence="3">D6</strain>
    </source>
</reference>
<dbReference type="Proteomes" id="UP001153069">
    <property type="component" value="Unassembled WGS sequence"/>
</dbReference>
<keyword evidence="1" id="KW-0812">Transmembrane</keyword>
<accession>A0A9N8HF35</accession>
<keyword evidence="1" id="KW-0472">Membrane</keyword>
<feature type="chain" id="PRO_5040120609" evidence="2">
    <location>
        <begin position="22"/>
        <end position="242"/>
    </location>
</feature>
<protein>
    <submittedName>
        <fullName evidence="3">Uncharacterized protein</fullName>
    </submittedName>
</protein>
<keyword evidence="4" id="KW-1185">Reference proteome</keyword>
<proteinExistence type="predicted"/>